<sequence length="278" mass="30074">MVTQAKIKAVEKLTEKIKNSRTIMVGDFLGLPSANFHNIRVTTKDLGEIYVVKNTLAKKAFENADIPQNSSLANYLIGNIALIFSNENPFKVYKKIAEQKTYAPPKPNSVANEDIVIKAGPTPFSPGPMAAEMQKYGIKAAIKKGKIEIGEDSVAVKKGARVPAAVSQILGKLGITPVELWLRIKAGYERGTMFSPEILNIDIDSYKNKIISAHQTAMDLAIAEGICNKFTVNGLIAKAFFNTKNLAIERGIPAKETVNSLIAKAGRCASALKSNVKG</sequence>
<organism evidence="6 7">
    <name type="scientific">Candidatus Altarchaeum hamiconexum</name>
    <dbReference type="NCBI Taxonomy" id="1803513"/>
    <lineage>
        <taxon>Archaea</taxon>
        <taxon>Candidatus Altarchaeota</taxon>
        <taxon>Candidatus Altiarchaeia</taxon>
        <taxon>Candidatus Altarchaeales</taxon>
        <taxon>Candidatus Altarchaeaceae</taxon>
        <taxon>Candidatus Altarchaeum</taxon>
    </lineage>
</organism>
<dbReference type="InterPro" id="IPR040637">
    <property type="entry name" value="Ribosomal_uL10-like_insert"/>
</dbReference>
<dbReference type="Gene3D" id="3.90.105.20">
    <property type="match status" value="1"/>
</dbReference>
<dbReference type="Pfam" id="PF17777">
    <property type="entry name" value="RL10P_insert"/>
    <property type="match status" value="1"/>
</dbReference>
<dbReference type="EMBL" id="JAACQH010000057">
    <property type="protein sequence ID" value="NCS91418.1"/>
    <property type="molecule type" value="Genomic_DNA"/>
</dbReference>
<dbReference type="GO" id="GO:0002181">
    <property type="term" value="P:cytoplasmic translation"/>
    <property type="evidence" value="ECO:0007669"/>
    <property type="project" value="TreeGrafter"/>
</dbReference>
<name>A0A8J7YYR6_9ARCH</name>
<evidence type="ECO:0000259" key="4">
    <source>
        <dbReference type="Pfam" id="PF17777"/>
    </source>
</evidence>
<dbReference type="GO" id="GO:0003735">
    <property type="term" value="F:structural constituent of ribosome"/>
    <property type="evidence" value="ECO:0007669"/>
    <property type="project" value="TreeGrafter"/>
</dbReference>
<dbReference type="GO" id="GO:0000027">
    <property type="term" value="P:ribosomal large subunit assembly"/>
    <property type="evidence" value="ECO:0007669"/>
    <property type="project" value="TreeGrafter"/>
</dbReference>
<evidence type="ECO:0000256" key="1">
    <source>
        <dbReference type="ARBA" id="ARBA00008889"/>
    </source>
</evidence>
<keyword evidence="2 6" id="KW-0689">Ribosomal protein</keyword>
<reference evidence="6" key="1">
    <citation type="submission" date="2019-11" db="EMBL/GenBank/DDBJ databases">
        <title>Lipid analysis of CO2-rich subsurface aquifers suggests an autotrophy-based deep biosphere with lysolipids enriched in CPR bacteria.</title>
        <authorList>
            <person name="Probst A.J."/>
            <person name="Elling F.J."/>
            <person name="Castelle C.J."/>
            <person name="Zhu Q."/>
            <person name="Elvert M."/>
            <person name="Birarda G."/>
            <person name="Holman H.-Y."/>
            <person name="Lane K.R."/>
            <person name="Ladd B."/>
            <person name="Ryan M.C."/>
            <person name="Woyke T."/>
            <person name="Hinrichs K.-U."/>
            <person name="Banfield J.F."/>
        </authorList>
    </citation>
    <scope>NUCLEOTIDE SEQUENCE</scope>
    <source>
        <strain evidence="5">CG_2015-01_33_1645</strain>
        <strain evidence="6">CG_2015-04_33_537</strain>
    </source>
</reference>
<comment type="similarity">
    <text evidence="1">Belongs to the universal ribosomal protein uL10 family.</text>
</comment>
<dbReference type="EMBL" id="JAACVF010000089">
    <property type="protein sequence ID" value="NCN65127.1"/>
    <property type="molecule type" value="Genomic_DNA"/>
</dbReference>
<proteinExistence type="inferred from homology"/>
<evidence type="ECO:0000313" key="6">
    <source>
        <dbReference type="EMBL" id="NCS91418.1"/>
    </source>
</evidence>
<protein>
    <submittedName>
        <fullName evidence="6">50S ribosomal protein L10</fullName>
    </submittedName>
</protein>
<dbReference type="AlphaFoldDB" id="A0A8J7YYR6"/>
<comment type="caution">
    <text evidence="6">The sequence shown here is derived from an EMBL/GenBank/DDBJ whole genome shotgun (WGS) entry which is preliminary data.</text>
</comment>
<evidence type="ECO:0000313" key="7">
    <source>
        <dbReference type="Proteomes" id="UP000738826"/>
    </source>
</evidence>
<keyword evidence="3" id="KW-0687">Ribonucleoprotein</keyword>
<dbReference type="Pfam" id="PF00466">
    <property type="entry name" value="Ribosomal_L10"/>
    <property type="match status" value="1"/>
</dbReference>
<evidence type="ECO:0000256" key="2">
    <source>
        <dbReference type="ARBA" id="ARBA00022980"/>
    </source>
</evidence>
<dbReference type="InterPro" id="IPR043141">
    <property type="entry name" value="Ribosomal_uL10-like_sf"/>
</dbReference>
<dbReference type="GO" id="GO:0070180">
    <property type="term" value="F:large ribosomal subunit rRNA binding"/>
    <property type="evidence" value="ECO:0007669"/>
    <property type="project" value="TreeGrafter"/>
</dbReference>
<dbReference type="Proteomes" id="UP000738826">
    <property type="component" value="Unassembled WGS sequence"/>
</dbReference>
<dbReference type="GO" id="GO:0022625">
    <property type="term" value="C:cytosolic large ribosomal subunit"/>
    <property type="evidence" value="ECO:0007669"/>
    <property type="project" value="TreeGrafter"/>
</dbReference>
<dbReference type="PANTHER" id="PTHR45699">
    <property type="entry name" value="60S ACIDIC RIBOSOMAL PROTEIN P0"/>
    <property type="match status" value="1"/>
</dbReference>
<feature type="domain" description="Large ribosomal subunit protein uL10-like insertion" evidence="4">
    <location>
        <begin position="109"/>
        <end position="175"/>
    </location>
</feature>
<gene>
    <name evidence="6" type="primary">rplJ</name>
    <name evidence="6" type="ORF">GW779_03270</name>
    <name evidence="5" type="ORF">GW910_03530</name>
</gene>
<evidence type="ECO:0000313" key="5">
    <source>
        <dbReference type="EMBL" id="NCN65127.1"/>
    </source>
</evidence>
<dbReference type="InterPro" id="IPR001790">
    <property type="entry name" value="Ribosomal_uL10"/>
</dbReference>
<dbReference type="Proteomes" id="UP000768163">
    <property type="component" value="Unassembled WGS sequence"/>
</dbReference>
<dbReference type="InterPro" id="IPR043164">
    <property type="entry name" value="Ribosomal_uL10-like_insert_sf"/>
</dbReference>
<dbReference type="Gene3D" id="3.30.70.1730">
    <property type="match status" value="1"/>
</dbReference>
<dbReference type="Gene3D" id="6.10.140.760">
    <property type="match status" value="1"/>
</dbReference>
<dbReference type="SUPFAM" id="SSF160369">
    <property type="entry name" value="Ribosomal protein L10-like"/>
    <property type="match status" value="1"/>
</dbReference>
<accession>A0A8J7YYR6</accession>
<dbReference type="PANTHER" id="PTHR45699:SF3">
    <property type="entry name" value="LARGE RIBOSOMAL SUBUNIT PROTEIN UL10"/>
    <property type="match status" value="1"/>
</dbReference>
<evidence type="ECO:0000256" key="3">
    <source>
        <dbReference type="ARBA" id="ARBA00023274"/>
    </source>
</evidence>
<dbReference type="InterPro" id="IPR050323">
    <property type="entry name" value="Ribosomal_protein_uL10"/>
</dbReference>